<name>A0A9N9J9N2_9GLOM</name>
<dbReference type="Proteomes" id="UP000789405">
    <property type="component" value="Unassembled WGS sequence"/>
</dbReference>
<accession>A0A9N9J9N2</accession>
<dbReference type="EMBL" id="CAJVPY010019328">
    <property type="protein sequence ID" value="CAG8771096.1"/>
    <property type="molecule type" value="Genomic_DNA"/>
</dbReference>
<protein>
    <submittedName>
        <fullName evidence="2">3250_t:CDS:1</fullName>
    </submittedName>
</protein>
<evidence type="ECO:0000313" key="3">
    <source>
        <dbReference type="Proteomes" id="UP000789405"/>
    </source>
</evidence>
<reference evidence="2" key="1">
    <citation type="submission" date="2021-06" db="EMBL/GenBank/DDBJ databases">
        <authorList>
            <person name="Kallberg Y."/>
            <person name="Tangrot J."/>
            <person name="Rosling A."/>
        </authorList>
    </citation>
    <scope>NUCLEOTIDE SEQUENCE</scope>
    <source>
        <strain evidence="2">MA453B</strain>
    </source>
</reference>
<gene>
    <name evidence="2" type="ORF">DERYTH_LOCUS18696</name>
</gene>
<evidence type="ECO:0000313" key="2">
    <source>
        <dbReference type="EMBL" id="CAG8771096.1"/>
    </source>
</evidence>
<evidence type="ECO:0000256" key="1">
    <source>
        <dbReference type="SAM" id="MobiDB-lite"/>
    </source>
</evidence>
<dbReference type="AlphaFoldDB" id="A0A9N9J9N2"/>
<dbReference type="OrthoDB" id="10463858at2759"/>
<keyword evidence="3" id="KW-1185">Reference proteome</keyword>
<sequence length="72" mass="8344">MVVFKVLNMSQLRATINRHNHLKEIELSMKQYKQTNVALPIFNNNISVVDNNSDDEEKETNKKNEQAISVDN</sequence>
<proteinExistence type="predicted"/>
<organism evidence="2 3">
    <name type="scientific">Dentiscutata erythropus</name>
    <dbReference type="NCBI Taxonomy" id="1348616"/>
    <lineage>
        <taxon>Eukaryota</taxon>
        <taxon>Fungi</taxon>
        <taxon>Fungi incertae sedis</taxon>
        <taxon>Mucoromycota</taxon>
        <taxon>Glomeromycotina</taxon>
        <taxon>Glomeromycetes</taxon>
        <taxon>Diversisporales</taxon>
        <taxon>Gigasporaceae</taxon>
        <taxon>Dentiscutata</taxon>
    </lineage>
</organism>
<feature type="region of interest" description="Disordered" evidence="1">
    <location>
        <begin position="50"/>
        <end position="72"/>
    </location>
</feature>
<comment type="caution">
    <text evidence="2">The sequence shown here is derived from an EMBL/GenBank/DDBJ whole genome shotgun (WGS) entry which is preliminary data.</text>
</comment>